<dbReference type="GO" id="GO:0004029">
    <property type="term" value="F:aldehyde dehydrogenase (NAD+) activity"/>
    <property type="evidence" value="ECO:0007669"/>
    <property type="project" value="TreeGrafter"/>
</dbReference>
<dbReference type="AlphaFoldDB" id="A0A5J4J0L7"/>
<reference evidence="2 3" key="1">
    <citation type="submission" date="2019-08" db="EMBL/GenBank/DDBJ databases">
        <title>Draft genome sequence of Ulvibacter marinus type strain NBRC 109484.</title>
        <authorList>
            <person name="Kawano K."/>
            <person name="Ushijima N."/>
            <person name="Kihara M."/>
            <person name="Itoh H."/>
        </authorList>
    </citation>
    <scope>NUCLEOTIDE SEQUENCE [LARGE SCALE GENOMIC DNA]</scope>
    <source>
        <strain evidence="2 3">NBRC 109484</strain>
    </source>
</reference>
<feature type="domain" description="NAD-dependent epimerase/dehydratase" evidence="1">
    <location>
        <begin position="2"/>
        <end position="234"/>
    </location>
</feature>
<dbReference type="InterPro" id="IPR001509">
    <property type="entry name" value="Epimerase_deHydtase"/>
</dbReference>
<gene>
    <name evidence="2" type="ORF">ULMA_24800</name>
</gene>
<dbReference type="SUPFAM" id="SSF51735">
    <property type="entry name" value="NAD(P)-binding Rossmann-fold domains"/>
    <property type="match status" value="1"/>
</dbReference>
<dbReference type="Pfam" id="PF01370">
    <property type="entry name" value="Epimerase"/>
    <property type="match status" value="1"/>
</dbReference>
<keyword evidence="3" id="KW-1185">Reference proteome</keyword>
<dbReference type="Gene3D" id="3.40.50.720">
    <property type="entry name" value="NAD(P)-binding Rossmann-like Domain"/>
    <property type="match status" value="1"/>
</dbReference>
<organism evidence="2 3">
    <name type="scientific">Patiriisocius marinus</name>
    <dbReference type="NCBI Taxonomy" id="1397112"/>
    <lineage>
        <taxon>Bacteria</taxon>
        <taxon>Pseudomonadati</taxon>
        <taxon>Bacteroidota</taxon>
        <taxon>Flavobacteriia</taxon>
        <taxon>Flavobacteriales</taxon>
        <taxon>Flavobacteriaceae</taxon>
        <taxon>Patiriisocius</taxon>
    </lineage>
</organism>
<dbReference type="EMBL" id="BKCG01000007">
    <property type="protein sequence ID" value="GER60372.1"/>
    <property type="molecule type" value="Genomic_DNA"/>
</dbReference>
<protein>
    <submittedName>
        <fullName evidence="2">NAD-dependent epimerase</fullName>
    </submittedName>
</protein>
<dbReference type="InterPro" id="IPR051783">
    <property type="entry name" value="NAD(P)-dependent_oxidoreduct"/>
</dbReference>
<name>A0A5J4J0L7_9FLAO</name>
<dbReference type="RefSeq" id="WP_151674812.1">
    <property type="nucleotide sequence ID" value="NZ_BKCG01000007.1"/>
</dbReference>
<evidence type="ECO:0000313" key="3">
    <source>
        <dbReference type="Proteomes" id="UP000326509"/>
    </source>
</evidence>
<sequence>MILVTGGTGLVGSHLLYTLLSKGLEVRAIHRESSTFKNVKKVFNYYTNASNAEMLFNKINWHFASLNDIPQLNDAFLGITKVYHCAAYISFDSKKYYTLKKTNIEGTANIVNLSIANNIEKLCYVSSIATIGNTIDGSLINEETDFNPDENNNVYSLTKYGAEMEVWRGTQEGLNAVIVNPGVIFGSGFWNTGSGVIMNIGSRGIPIYTPGSVGVVDVIDVVKAITLLMESSIENERFILVGTNPNYKELLTLLAQHFGKKPPHKSIAKWKLNTISKLDWLSHNLFRTRRKLLKPTVDSLYTISKYDGSKIEKEIDFKYTPFNETLARVIPRYKSES</sequence>
<evidence type="ECO:0000259" key="1">
    <source>
        <dbReference type="Pfam" id="PF01370"/>
    </source>
</evidence>
<dbReference type="PANTHER" id="PTHR48079:SF6">
    <property type="entry name" value="NAD(P)-BINDING DOMAIN-CONTAINING PROTEIN-RELATED"/>
    <property type="match status" value="1"/>
</dbReference>
<evidence type="ECO:0000313" key="2">
    <source>
        <dbReference type="EMBL" id="GER60372.1"/>
    </source>
</evidence>
<dbReference type="PANTHER" id="PTHR48079">
    <property type="entry name" value="PROTEIN YEEZ"/>
    <property type="match status" value="1"/>
</dbReference>
<dbReference type="GO" id="GO:0005737">
    <property type="term" value="C:cytoplasm"/>
    <property type="evidence" value="ECO:0007669"/>
    <property type="project" value="TreeGrafter"/>
</dbReference>
<comment type="caution">
    <text evidence="2">The sequence shown here is derived from an EMBL/GenBank/DDBJ whole genome shotgun (WGS) entry which is preliminary data.</text>
</comment>
<dbReference type="InterPro" id="IPR036291">
    <property type="entry name" value="NAD(P)-bd_dom_sf"/>
</dbReference>
<dbReference type="Proteomes" id="UP000326509">
    <property type="component" value="Unassembled WGS sequence"/>
</dbReference>
<proteinExistence type="predicted"/>
<accession>A0A5J4J0L7</accession>
<dbReference type="OrthoDB" id="596910at2"/>